<sequence>MKKLLTLFLGLTILSCSSEDQESEKANSLKGASESVLDGKVLSFQSEESFVREYSYLATLNKDELQKWISSKGVVSLLNTTDNSLGIEEDVISESRVVYSAALESILNAESKLKIAGKVLWLNERSFYLLSENETILSVKELVERKSELEKFGELLSISGASKSLTGRMVLPNENRVKTFASAEMNVSGSRLRHVVDLYNETILLNGSILTSEMFLRSTLQYRSCSTLGGCKWKEAFNPRYLRSNFIGGDTEGVWTVGNIYTSSTVTGTQTYHVGHWTFKIPTHSNSNFVISGPITCSLDIPFPTPEVSVDISWY</sequence>
<proteinExistence type="predicted"/>
<protein>
    <recommendedName>
        <fullName evidence="3">Lipoprotein</fullName>
    </recommendedName>
</protein>
<dbReference type="RefSeq" id="WP_089054209.1">
    <property type="nucleotide sequence ID" value="NZ_MUHA01000012.1"/>
</dbReference>
<evidence type="ECO:0000313" key="1">
    <source>
        <dbReference type="EMBL" id="OXA99909.1"/>
    </source>
</evidence>
<accession>A0A226I077</accession>
<reference evidence="1 2" key="1">
    <citation type="submission" date="2016-11" db="EMBL/GenBank/DDBJ databases">
        <title>Whole genomes of Flavobacteriaceae.</title>
        <authorList>
            <person name="Stine C."/>
            <person name="Li C."/>
            <person name="Tadesse D."/>
        </authorList>
    </citation>
    <scope>NUCLEOTIDE SEQUENCE [LARGE SCALE GENOMIC DNA]</scope>
    <source>
        <strain evidence="1 2">CCUG 59446</strain>
    </source>
</reference>
<dbReference type="EMBL" id="MUHA01000012">
    <property type="protein sequence ID" value="OXA99909.1"/>
    <property type="molecule type" value="Genomic_DNA"/>
</dbReference>
<evidence type="ECO:0000313" key="2">
    <source>
        <dbReference type="Proteomes" id="UP000198336"/>
    </source>
</evidence>
<evidence type="ECO:0008006" key="3">
    <source>
        <dbReference type="Google" id="ProtNLM"/>
    </source>
</evidence>
<dbReference type="AlphaFoldDB" id="A0A226I077"/>
<dbReference type="PROSITE" id="PS51257">
    <property type="entry name" value="PROKAR_LIPOPROTEIN"/>
    <property type="match status" value="1"/>
</dbReference>
<organism evidence="1 2">
    <name type="scientific">Flavobacterium oncorhynchi</name>
    <dbReference type="NCBI Taxonomy" id="728056"/>
    <lineage>
        <taxon>Bacteria</taxon>
        <taxon>Pseudomonadati</taxon>
        <taxon>Bacteroidota</taxon>
        <taxon>Flavobacteriia</taxon>
        <taxon>Flavobacteriales</taxon>
        <taxon>Flavobacteriaceae</taxon>
        <taxon>Flavobacterium</taxon>
    </lineage>
</organism>
<gene>
    <name evidence="1" type="ORF">B0A75_10360</name>
</gene>
<comment type="caution">
    <text evidence="1">The sequence shown here is derived from an EMBL/GenBank/DDBJ whole genome shotgun (WGS) entry which is preliminary data.</text>
</comment>
<name>A0A226I077_9FLAO</name>
<dbReference type="Proteomes" id="UP000198336">
    <property type="component" value="Unassembled WGS sequence"/>
</dbReference>
<keyword evidence="2" id="KW-1185">Reference proteome</keyword>